<keyword evidence="3" id="KW-0133">Cell shape</keyword>
<dbReference type="RefSeq" id="WP_036781528.1">
    <property type="nucleotide sequence ID" value="NZ_CAWLTM010000053.1"/>
</dbReference>
<dbReference type="Proteomes" id="UP000023464">
    <property type="component" value="Unassembled WGS sequence"/>
</dbReference>
<dbReference type="GO" id="GO:0071555">
    <property type="term" value="P:cell wall organization"/>
    <property type="evidence" value="ECO:0007669"/>
    <property type="project" value="UniProtKB-KW"/>
</dbReference>
<dbReference type="PANTHER" id="PTHR21198:SF3">
    <property type="entry name" value="GLUTAMATE RACEMASE"/>
    <property type="match status" value="1"/>
</dbReference>
<dbReference type="PROSITE" id="PS00924">
    <property type="entry name" value="ASP_GLU_RACEMASE_2"/>
    <property type="match status" value="1"/>
</dbReference>
<dbReference type="AlphaFoldDB" id="A0A022PCW2"/>
<accession>A0A022PCW2</accession>
<evidence type="ECO:0000313" key="8">
    <source>
        <dbReference type="EMBL" id="EYU13982.1"/>
    </source>
</evidence>
<dbReference type="SUPFAM" id="SSF53681">
    <property type="entry name" value="Aspartate/glutamate racemase"/>
    <property type="match status" value="2"/>
</dbReference>
<dbReference type="InterPro" id="IPR015942">
    <property type="entry name" value="Asp/Glu/hydantoin_racemase"/>
</dbReference>
<dbReference type="EC" id="5.1.1.3" evidence="2 7"/>
<evidence type="ECO:0000256" key="3">
    <source>
        <dbReference type="ARBA" id="ARBA00022960"/>
    </source>
</evidence>
<name>A0A022PCW2_9GAMM</name>
<protein>
    <recommendedName>
        <fullName evidence="2 7">Glutamate racemase</fullName>
        <ecNumber evidence="2 7">5.1.1.3</ecNumber>
    </recommendedName>
</protein>
<dbReference type="PROSITE" id="PS00923">
    <property type="entry name" value="ASP_GLU_RACEMASE_1"/>
    <property type="match status" value="1"/>
</dbReference>
<dbReference type="InterPro" id="IPR018187">
    <property type="entry name" value="Asp/Glu_racemase_AS_1"/>
</dbReference>
<keyword evidence="9" id="KW-1185">Reference proteome</keyword>
<keyword evidence="5 8" id="KW-0413">Isomerase</keyword>
<dbReference type="PATRIC" id="fig|1393736.3.peg.3562"/>
<dbReference type="InterPro" id="IPR004391">
    <property type="entry name" value="Glu_race"/>
</dbReference>
<evidence type="ECO:0000256" key="6">
    <source>
        <dbReference type="ARBA" id="ARBA00023316"/>
    </source>
</evidence>
<comment type="catalytic activity">
    <reaction evidence="1">
        <text>L-glutamate = D-glutamate</text>
        <dbReference type="Rhea" id="RHEA:12813"/>
        <dbReference type="ChEBI" id="CHEBI:29985"/>
        <dbReference type="ChEBI" id="CHEBI:29986"/>
        <dbReference type="EC" id="5.1.1.3"/>
    </reaction>
</comment>
<keyword evidence="4" id="KW-0573">Peptidoglycan synthesis</keyword>
<proteinExistence type="predicted"/>
<dbReference type="NCBIfam" id="TIGR00067">
    <property type="entry name" value="glut_race"/>
    <property type="match status" value="1"/>
</dbReference>
<reference evidence="8 9" key="1">
    <citation type="submission" date="2014-03" db="EMBL/GenBank/DDBJ databases">
        <title>Draft Genome of Photorhabdus luminescens BA1, an Egyptian Isolate.</title>
        <authorList>
            <person name="Ghazal S."/>
            <person name="Hurst S.G.IV."/>
            <person name="Morris K."/>
            <person name="Thomas K."/>
            <person name="Tisa L.S."/>
        </authorList>
    </citation>
    <scope>NUCLEOTIDE SEQUENCE [LARGE SCALE GENOMIC DNA]</scope>
    <source>
        <strain evidence="8 9">BA1</strain>
    </source>
</reference>
<dbReference type="InterPro" id="IPR001920">
    <property type="entry name" value="Asp/Glu_race"/>
</dbReference>
<evidence type="ECO:0000256" key="4">
    <source>
        <dbReference type="ARBA" id="ARBA00022984"/>
    </source>
</evidence>
<evidence type="ECO:0000256" key="5">
    <source>
        <dbReference type="ARBA" id="ARBA00023235"/>
    </source>
</evidence>
<dbReference type="EMBL" id="JFGV01000062">
    <property type="protein sequence ID" value="EYU13982.1"/>
    <property type="molecule type" value="Genomic_DNA"/>
</dbReference>
<comment type="caution">
    <text evidence="8">The sequence shown here is derived from an EMBL/GenBank/DDBJ whole genome shotgun (WGS) entry which is preliminary data.</text>
</comment>
<dbReference type="Pfam" id="PF01177">
    <property type="entry name" value="Asp_Glu_race"/>
    <property type="match status" value="1"/>
</dbReference>
<evidence type="ECO:0000256" key="7">
    <source>
        <dbReference type="NCBIfam" id="TIGR00067"/>
    </source>
</evidence>
<dbReference type="GO" id="GO:0008881">
    <property type="term" value="F:glutamate racemase activity"/>
    <property type="evidence" value="ECO:0007669"/>
    <property type="project" value="UniProtKB-UniRule"/>
</dbReference>
<gene>
    <name evidence="8" type="ORF">BA1DRAFT_03490</name>
</gene>
<dbReference type="InterPro" id="IPR033134">
    <property type="entry name" value="Asp/Glu_racemase_AS_2"/>
</dbReference>
<evidence type="ECO:0000256" key="1">
    <source>
        <dbReference type="ARBA" id="ARBA00001602"/>
    </source>
</evidence>
<dbReference type="GO" id="GO:0008360">
    <property type="term" value="P:regulation of cell shape"/>
    <property type="evidence" value="ECO:0007669"/>
    <property type="project" value="UniProtKB-KW"/>
</dbReference>
<sequence length="286" mass="32552">MLVEDTIILEKKNIEFYNSNGDSVEKINTDTPRILIFDSGVGGLSVSKYVENFFLGTDVVYIADNKFYPYGNKDRTLLLERIEDLLEQAVQVFKPIGLIIACNTASTLLSNNFIEKLKLPCIKVLPPILEAFQISSKKNVLLIATPNTINSEYVNNICEKLIYDKFIFKKLGLTELVNFSEMKSRGILLKTNEIESLILKSMTKEEIDNVDVVILGCTHFPNIKDELKYIFKNVNEWVDPAYDAVNSLYQAINQSNSQKGIQKFLFLTEQSKADNFTFPYSYSGFL</sequence>
<organism evidence="8 9">
    <name type="scientific">Photorhabdus aegyptia</name>
    <dbReference type="NCBI Taxonomy" id="2805098"/>
    <lineage>
        <taxon>Bacteria</taxon>
        <taxon>Pseudomonadati</taxon>
        <taxon>Pseudomonadota</taxon>
        <taxon>Gammaproteobacteria</taxon>
        <taxon>Enterobacterales</taxon>
        <taxon>Morganellaceae</taxon>
        <taxon>Photorhabdus</taxon>
    </lineage>
</organism>
<dbReference type="GO" id="GO:0009252">
    <property type="term" value="P:peptidoglycan biosynthetic process"/>
    <property type="evidence" value="ECO:0007669"/>
    <property type="project" value="UniProtKB-UniRule"/>
</dbReference>
<keyword evidence="6" id="KW-0961">Cell wall biogenesis/degradation</keyword>
<dbReference type="Gene3D" id="3.40.50.1860">
    <property type="match status" value="2"/>
</dbReference>
<evidence type="ECO:0000313" key="9">
    <source>
        <dbReference type="Proteomes" id="UP000023464"/>
    </source>
</evidence>
<evidence type="ECO:0000256" key="2">
    <source>
        <dbReference type="ARBA" id="ARBA00013090"/>
    </source>
</evidence>
<dbReference type="PANTHER" id="PTHR21198">
    <property type="entry name" value="GLUTAMATE RACEMASE"/>
    <property type="match status" value="1"/>
</dbReference>